<sequence>MTARTTTEASVAAGEGSAPHRGRWRTARGRSQLARVALAHPVRSLLVIYALSRLVAVLGLWVAARWYQTPAGVGHLEPGLADMFRLWDTQWYHRIVTEGYPIPLPADPETGEITYSAWAFFPLFPALVRLVMYSGIGFTASAVALNLVLGAAATLLVWKVLSFPGHADSQPARERLAFVAAALWCFYPATGVMVLPYTEALAAVLIAAALLMLMRGRYLVVAGIALLLGFTRGVAAPLGVAVLAHLWLRWRDDREAGVTPFGHDRLRIATMLLATGLSGIAWPLTVGWLSGLPDAFFRVQAAWGQRPDEGPFVLWFSWAWEQRGLLAVVVMVSLVGTYIALVLGRHGRWIPLEVRMWALVYPLYLFAVVRPITSMWRFLLLDFPIAALLASVVMRTSTGGRVVPHWRRRAVVVLGVLVIGVLTWSCALLPYVPWHVTPP</sequence>
<name>A0A1L3ME64_9MICO</name>
<organism evidence="12 13">
    <name type="scientific">Janibacter indicus</name>
    <dbReference type="NCBI Taxonomy" id="857417"/>
    <lineage>
        <taxon>Bacteria</taxon>
        <taxon>Bacillati</taxon>
        <taxon>Actinomycetota</taxon>
        <taxon>Actinomycetes</taxon>
        <taxon>Micrococcales</taxon>
        <taxon>Intrasporangiaceae</taxon>
        <taxon>Janibacter</taxon>
    </lineage>
</organism>
<keyword evidence="13" id="KW-1185">Reference proteome</keyword>
<feature type="transmembrane region" description="Helical" evidence="11">
    <location>
        <begin position="224"/>
        <end position="248"/>
    </location>
</feature>
<feature type="transmembrane region" description="Helical" evidence="11">
    <location>
        <begin position="410"/>
        <end position="432"/>
    </location>
</feature>
<evidence type="ECO:0000256" key="6">
    <source>
        <dbReference type="ARBA" id="ARBA00022692"/>
    </source>
</evidence>
<keyword evidence="6 11" id="KW-0812">Transmembrane</keyword>
<accession>A0A1L3ME64</accession>
<keyword evidence="7" id="KW-0256">Endoplasmic reticulum</keyword>
<dbReference type="InterPro" id="IPR007315">
    <property type="entry name" value="PIG-V/Gpi18"/>
</dbReference>
<keyword evidence="8 11" id="KW-1133">Transmembrane helix</keyword>
<proteinExistence type="predicted"/>
<dbReference type="GO" id="GO:0031501">
    <property type="term" value="C:mannosyltransferase complex"/>
    <property type="evidence" value="ECO:0007669"/>
    <property type="project" value="TreeGrafter"/>
</dbReference>
<keyword evidence="4" id="KW-0328">Glycosyltransferase</keyword>
<keyword evidence="9 11" id="KW-0472">Membrane</keyword>
<dbReference type="Proteomes" id="UP000182938">
    <property type="component" value="Chromosome"/>
</dbReference>
<feature type="transmembrane region" description="Helical" evidence="11">
    <location>
        <begin position="268"/>
        <end position="289"/>
    </location>
</feature>
<keyword evidence="3" id="KW-0337">GPI-anchor biosynthesis</keyword>
<dbReference type="PANTHER" id="PTHR12468">
    <property type="entry name" value="GPI MANNOSYLTRANSFERASE 2"/>
    <property type="match status" value="1"/>
</dbReference>
<evidence type="ECO:0000256" key="10">
    <source>
        <dbReference type="SAM" id="MobiDB-lite"/>
    </source>
</evidence>
<reference evidence="12 13" key="1">
    <citation type="submission" date="2015-11" db="EMBL/GenBank/DDBJ databases">
        <authorList>
            <person name="Zhang Y."/>
            <person name="Guo Z."/>
        </authorList>
    </citation>
    <scope>NUCLEOTIDE SEQUENCE [LARGE SCALE GENOMIC DNA]</scope>
    <source>
        <strain evidence="12 13">YFY001</strain>
    </source>
</reference>
<dbReference type="AlphaFoldDB" id="A0A1L3ME64"/>
<feature type="transmembrane region" description="Helical" evidence="11">
    <location>
        <begin position="113"/>
        <end position="131"/>
    </location>
</feature>
<feature type="transmembrane region" description="Helical" evidence="11">
    <location>
        <begin position="200"/>
        <end position="218"/>
    </location>
</feature>
<evidence type="ECO:0000256" key="5">
    <source>
        <dbReference type="ARBA" id="ARBA00022679"/>
    </source>
</evidence>
<feature type="transmembrane region" description="Helical" evidence="11">
    <location>
        <begin position="356"/>
        <end position="372"/>
    </location>
</feature>
<evidence type="ECO:0000256" key="2">
    <source>
        <dbReference type="ARBA" id="ARBA00004687"/>
    </source>
</evidence>
<evidence type="ECO:0000256" key="3">
    <source>
        <dbReference type="ARBA" id="ARBA00022502"/>
    </source>
</evidence>
<feature type="region of interest" description="Disordered" evidence="10">
    <location>
        <begin position="1"/>
        <end position="24"/>
    </location>
</feature>
<gene>
    <name evidence="12" type="ORF">ASJ30_03475</name>
</gene>
<dbReference type="UniPathway" id="UPA00196"/>
<comment type="pathway">
    <text evidence="2">Glycolipid biosynthesis; glycosylphosphatidylinositol-anchor biosynthesis.</text>
</comment>
<protein>
    <recommendedName>
        <fullName evidence="14">Mannosyltransferase (PIG-V)</fullName>
    </recommendedName>
</protein>
<dbReference type="GO" id="GO:0004376">
    <property type="term" value="F:GPI mannosyltransferase activity"/>
    <property type="evidence" value="ECO:0007669"/>
    <property type="project" value="InterPro"/>
</dbReference>
<dbReference type="KEGG" id="jte:ASJ30_03475"/>
<feature type="transmembrane region" description="Helical" evidence="11">
    <location>
        <begin position="324"/>
        <end position="344"/>
    </location>
</feature>
<evidence type="ECO:0000313" key="12">
    <source>
        <dbReference type="EMBL" id="APH00707.1"/>
    </source>
</evidence>
<dbReference type="EMBL" id="CP013290">
    <property type="protein sequence ID" value="APH00707.1"/>
    <property type="molecule type" value="Genomic_DNA"/>
</dbReference>
<keyword evidence="5" id="KW-0808">Transferase</keyword>
<evidence type="ECO:0000313" key="13">
    <source>
        <dbReference type="Proteomes" id="UP000182938"/>
    </source>
</evidence>
<dbReference type="GO" id="GO:0016020">
    <property type="term" value="C:membrane"/>
    <property type="evidence" value="ECO:0007669"/>
    <property type="project" value="GOC"/>
</dbReference>
<dbReference type="GO" id="GO:0000009">
    <property type="term" value="F:alpha-1,6-mannosyltransferase activity"/>
    <property type="evidence" value="ECO:0007669"/>
    <property type="project" value="InterPro"/>
</dbReference>
<dbReference type="PANTHER" id="PTHR12468:SF2">
    <property type="entry name" value="GPI MANNOSYLTRANSFERASE 2"/>
    <property type="match status" value="1"/>
</dbReference>
<dbReference type="GO" id="GO:0006506">
    <property type="term" value="P:GPI anchor biosynthetic process"/>
    <property type="evidence" value="ECO:0007669"/>
    <property type="project" value="UniProtKB-UniPathway"/>
</dbReference>
<feature type="transmembrane region" description="Helical" evidence="11">
    <location>
        <begin position="45"/>
        <end position="64"/>
    </location>
</feature>
<evidence type="ECO:0000256" key="9">
    <source>
        <dbReference type="ARBA" id="ARBA00023136"/>
    </source>
</evidence>
<evidence type="ECO:0008006" key="14">
    <source>
        <dbReference type="Google" id="ProtNLM"/>
    </source>
</evidence>
<evidence type="ECO:0000256" key="1">
    <source>
        <dbReference type="ARBA" id="ARBA00004477"/>
    </source>
</evidence>
<feature type="transmembrane region" description="Helical" evidence="11">
    <location>
        <begin position="143"/>
        <end position="161"/>
    </location>
</feature>
<evidence type="ECO:0000256" key="8">
    <source>
        <dbReference type="ARBA" id="ARBA00022989"/>
    </source>
</evidence>
<evidence type="ECO:0000256" key="11">
    <source>
        <dbReference type="SAM" id="Phobius"/>
    </source>
</evidence>
<evidence type="ECO:0000256" key="4">
    <source>
        <dbReference type="ARBA" id="ARBA00022676"/>
    </source>
</evidence>
<dbReference type="RefSeq" id="WP_072623873.1">
    <property type="nucleotide sequence ID" value="NZ_CP013290.1"/>
</dbReference>
<comment type="subcellular location">
    <subcellularLocation>
        <location evidence="1">Endoplasmic reticulum membrane</location>
        <topology evidence="1">Multi-pass membrane protein</topology>
    </subcellularLocation>
</comment>
<evidence type="ECO:0000256" key="7">
    <source>
        <dbReference type="ARBA" id="ARBA00022824"/>
    </source>
</evidence>